<dbReference type="EMBL" id="NBNE01004277">
    <property type="protein sequence ID" value="OWZ05733.1"/>
    <property type="molecule type" value="Genomic_DNA"/>
</dbReference>
<dbReference type="OrthoDB" id="104766at2759"/>
<evidence type="ECO:0000313" key="2">
    <source>
        <dbReference type="Proteomes" id="UP000198211"/>
    </source>
</evidence>
<protein>
    <submittedName>
        <fullName evidence="1">Uncharacterized protein</fullName>
    </submittedName>
</protein>
<keyword evidence="2" id="KW-1185">Reference proteome</keyword>
<organism evidence="1 2">
    <name type="scientific">Phytophthora megakarya</name>
    <dbReference type="NCBI Taxonomy" id="4795"/>
    <lineage>
        <taxon>Eukaryota</taxon>
        <taxon>Sar</taxon>
        <taxon>Stramenopiles</taxon>
        <taxon>Oomycota</taxon>
        <taxon>Peronosporomycetes</taxon>
        <taxon>Peronosporales</taxon>
        <taxon>Peronosporaceae</taxon>
        <taxon>Phytophthora</taxon>
    </lineage>
</organism>
<evidence type="ECO:0000313" key="1">
    <source>
        <dbReference type="EMBL" id="OWZ05733.1"/>
    </source>
</evidence>
<dbReference type="Proteomes" id="UP000198211">
    <property type="component" value="Unassembled WGS sequence"/>
</dbReference>
<accession>A0A225VK02</accession>
<name>A0A225VK02_9STRA</name>
<comment type="caution">
    <text evidence="1">The sequence shown here is derived from an EMBL/GenBank/DDBJ whole genome shotgun (WGS) entry which is preliminary data.</text>
</comment>
<gene>
    <name evidence="1" type="ORF">PHMEG_00022119</name>
</gene>
<reference evidence="2" key="1">
    <citation type="submission" date="2017-03" db="EMBL/GenBank/DDBJ databases">
        <title>Phytopthora megakarya and P. palmivora, two closely related causual agents of cacao black pod achieved similar genome size and gene model numbers by different mechanisms.</title>
        <authorList>
            <person name="Ali S."/>
            <person name="Shao J."/>
            <person name="Larry D.J."/>
            <person name="Kronmiller B."/>
            <person name="Shen D."/>
            <person name="Strem M.D."/>
            <person name="Melnick R.L."/>
            <person name="Guiltinan M.J."/>
            <person name="Tyler B.M."/>
            <person name="Meinhardt L.W."/>
            <person name="Bailey B.A."/>
        </authorList>
    </citation>
    <scope>NUCLEOTIDE SEQUENCE [LARGE SCALE GENOMIC DNA]</scope>
    <source>
        <strain evidence="2">zdho120</strain>
    </source>
</reference>
<dbReference type="AlphaFoldDB" id="A0A225VK02"/>
<sequence>MHYLGTNRNTQFRPESSDVNYSLNFSANGAPAPAPECRNYHDLLDVLQGLSSFARAEWYESMTDPLKMLRLFVESTMDIYPGHKPHRV</sequence>
<proteinExistence type="predicted"/>